<dbReference type="InterPro" id="IPR003870">
    <property type="entry name" value="DUF222"/>
</dbReference>
<protein>
    <recommendedName>
        <fullName evidence="2">DUF222 domain-containing protein</fullName>
    </recommendedName>
</protein>
<dbReference type="Proteomes" id="UP000271469">
    <property type="component" value="Chromosome"/>
</dbReference>
<evidence type="ECO:0000313" key="4">
    <source>
        <dbReference type="Proteomes" id="UP000271469"/>
    </source>
</evidence>
<feature type="domain" description="DUF222" evidence="2">
    <location>
        <begin position="38"/>
        <end position="191"/>
    </location>
</feature>
<evidence type="ECO:0000313" key="3">
    <source>
        <dbReference type="EMBL" id="AZG46333.1"/>
    </source>
</evidence>
<evidence type="ECO:0000256" key="1">
    <source>
        <dbReference type="SAM" id="MobiDB-lite"/>
    </source>
</evidence>
<dbReference type="EMBL" id="CP033972">
    <property type="protein sequence ID" value="AZG46333.1"/>
    <property type="molecule type" value="Genomic_DNA"/>
</dbReference>
<dbReference type="KEGG" id="gom:D7316_02934"/>
<evidence type="ECO:0000259" key="2">
    <source>
        <dbReference type="Pfam" id="PF02720"/>
    </source>
</evidence>
<keyword evidence="4" id="KW-1185">Reference proteome</keyword>
<proteinExistence type="predicted"/>
<dbReference type="Pfam" id="PF02720">
    <property type="entry name" value="DUF222"/>
    <property type="match status" value="1"/>
</dbReference>
<organism evidence="3 4">
    <name type="scientific">Gordonia insulae</name>
    <dbReference type="NCBI Taxonomy" id="2420509"/>
    <lineage>
        <taxon>Bacteria</taxon>
        <taxon>Bacillati</taxon>
        <taxon>Actinomycetota</taxon>
        <taxon>Actinomycetes</taxon>
        <taxon>Mycobacteriales</taxon>
        <taxon>Gordoniaceae</taxon>
        <taxon>Gordonia</taxon>
    </lineage>
</organism>
<name>A0A3G8JMW7_9ACTN</name>
<accession>A0A3G8JMW7</accession>
<gene>
    <name evidence="3" type="ORF">D7316_02934</name>
</gene>
<feature type="region of interest" description="Disordered" evidence="1">
    <location>
        <begin position="203"/>
        <end position="242"/>
    </location>
</feature>
<dbReference type="AlphaFoldDB" id="A0A3G8JMW7"/>
<sequence length="242" mass="26811">MAVTQLAPANAVSSSIFDDARPEDLSDDEIADRLVGYASQVAAMTARFLDLLAEFDDRSAWGGDGILSCAHWLSWRTGLSMRTAQDHLRVAHALPELPLIGEAFSHGRLSYSKVRALTRVATPEREQELLNVASSSTAAQVERLVRKLRHIDRHAEEEERGQIDSRGSWRWNDDGSLSVNLRLAPLDGARFLAGAVRAEYERTRIDGDPDVPLPPVPNPRRSQRNPVGRICGEMSRPTSLPR</sequence>
<reference evidence="3 4" key="1">
    <citation type="submission" date="2018-11" db="EMBL/GenBank/DDBJ databases">
        <title>Gordonia insulae sp. nov., isolated from an island soil.</title>
        <authorList>
            <person name="Kim Y.S."/>
            <person name="Kim S.B."/>
        </authorList>
    </citation>
    <scope>NUCLEOTIDE SEQUENCE [LARGE SCALE GENOMIC DNA]</scope>
    <source>
        <strain evidence="3 4">MMS17-SY073</strain>
    </source>
</reference>